<feature type="domain" description="Schlafen AlbA-2" evidence="2">
    <location>
        <begin position="122"/>
        <end position="281"/>
    </location>
</feature>
<dbReference type="AlphaFoldDB" id="A0ABD7V6R1"/>
<feature type="transmembrane region" description="Helical" evidence="1">
    <location>
        <begin position="20"/>
        <end position="44"/>
    </location>
</feature>
<reference evidence="3 4" key="1">
    <citation type="submission" date="2019-02" db="EMBL/GenBank/DDBJ databases">
        <authorList>
            <consortium name="Pathogen Informatics"/>
        </authorList>
    </citation>
    <scope>NUCLEOTIDE SEQUENCE [LARGE SCALE GENOMIC DNA]</scope>
    <source>
        <strain evidence="3 4">3012STDY6756503</strain>
    </source>
</reference>
<gene>
    <name evidence="3" type="ORF">NCTC8139_03459</name>
</gene>
<keyword evidence="1" id="KW-0812">Transmembrane</keyword>
<proteinExistence type="predicted"/>
<dbReference type="Pfam" id="PF04326">
    <property type="entry name" value="SLFN_AlbA_2"/>
    <property type="match status" value="1"/>
</dbReference>
<evidence type="ECO:0000313" key="3">
    <source>
        <dbReference type="EMBL" id="VFA89886.1"/>
    </source>
</evidence>
<keyword evidence="1" id="KW-0472">Membrane</keyword>
<name>A0ABD7V6R1_9ACTN</name>
<evidence type="ECO:0000256" key="1">
    <source>
        <dbReference type="SAM" id="Phobius"/>
    </source>
</evidence>
<keyword evidence="1" id="KW-1133">Transmembrane helix</keyword>
<accession>A0ABD7V6R1</accession>
<dbReference type="Proteomes" id="UP000360750">
    <property type="component" value="Unassembled WGS sequence"/>
</dbReference>
<dbReference type="PANTHER" id="PTHR12155:SF41">
    <property type="entry name" value="SCHLAFEN ALBA-2 DOMAIN-CONTAINING PROTEIN"/>
    <property type="match status" value="1"/>
</dbReference>
<dbReference type="InterPro" id="IPR038461">
    <property type="entry name" value="Schlafen_AlbA_2_dom_sf"/>
</dbReference>
<dbReference type="InterPro" id="IPR007421">
    <property type="entry name" value="Schlafen_AlbA_2_dom"/>
</dbReference>
<protein>
    <submittedName>
        <fullName evidence="3">Divergent AAA domain</fullName>
    </submittedName>
</protein>
<feature type="transmembrane region" description="Helical" evidence="1">
    <location>
        <begin position="79"/>
        <end position="99"/>
    </location>
</feature>
<dbReference type="Gene3D" id="3.30.950.30">
    <property type="entry name" value="Schlafen, AAA domain"/>
    <property type="match status" value="1"/>
</dbReference>
<feature type="transmembrane region" description="Helical" evidence="1">
    <location>
        <begin position="56"/>
        <end position="73"/>
    </location>
</feature>
<dbReference type="InterPro" id="IPR029684">
    <property type="entry name" value="Schlafen"/>
</dbReference>
<dbReference type="PANTHER" id="PTHR12155">
    <property type="entry name" value="SCHLAFEN"/>
    <property type="match status" value="1"/>
</dbReference>
<organism evidence="3 4">
    <name type="scientific">Gordonia paraffinivorans</name>
    <dbReference type="NCBI Taxonomy" id="175628"/>
    <lineage>
        <taxon>Bacteria</taxon>
        <taxon>Bacillati</taxon>
        <taxon>Actinomycetota</taxon>
        <taxon>Actinomycetes</taxon>
        <taxon>Mycobacteriales</taxon>
        <taxon>Gordoniaceae</taxon>
        <taxon>Gordonia</taxon>
    </lineage>
</organism>
<comment type="caution">
    <text evidence="3">The sequence shown here is derived from an EMBL/GenBank/DDBJ whole genome shotgun (WGS) entry which is preliminary data.</text>
</comment>
<evidence type="ECO:0000259" key="2">
    <source>
        <dbReference type="Pfam" id="PF04326"/>
    </source>
</evidence>
<dbReference type="EMBL" id="CAACYD010000007">
    <property type="protein sequence ID" value="VFA89886.1"/>
    <property type="molecule type" value="Genomic_DNA"/>
</dbReference>
<evidence type="ECO:0000313" key="4">
    <source>
        <dbReference type="Proteomes" id="UP000360750"/>
    </source>
</evidence>
<sequence length="315" mass="33774">MLADDDRGTIGGLEFAVPVWATATALVLVLALAWLFGAIARWLLRRRARLDATTSMVLSILGTAVGLYIAGAIDHRMTIWHPVTILLGLVSSIIAVGAYGTVAARLQTQTDISVPELIAAGESEAVEFKSTARVNLHTGQRDPAIEQVIAKTVAAFLNSEGGNLLIGVDDDGTPLGLDADFTTLRHPDTDRFELWLRDTLTSMLGQSIAAEVGIFFEMVPVPSDDSDEEADGSEEAKAAPTEALVCRVECTPSPRPVYLRPAKNNAQPEFWVRAGNSSRQLSVDQAADYIMHRWPLGAGQALAAQVRAAVRFSAV</sequence>